<dbReference type="MEROPS" id="M41.002"/>
<dbReference type="InterPro" id="IPR037219">
    <property type="entry name" value="Peptidase_M41-like"/>
</dbReference>
<dbReference type="PANTHER" id="PTHR43655:SF2">
    <property type="entry name" value="AFG3 LIKE MATRIX AAA PEPTIDASE SUBUNIT 2, ISOFORM A"/>
    <property type="match status" value="1"/>
</dbReference>
<evidence type="ECO:0000256" key="7">
    <source>
        <dbReference type="ARBA" id="ARBA00022723"/>
    </source>
</evidence>
<dbReference type="GO" id="GO:0005745">
    <property type="term" value="C:m-AAA complex"/>
    <property type="evidence" value="ECO:0007669"/>
    <property type="project" value="TreeGrafter"/>
</dbReference>
<reference evidence="20" key="2">
    <citation type="submission" date="2014-06" db="EMBL/GenBank/DDBJ databases">
        <title>The complete genome of Blastobotrys (Arxula) adeninivorans LS3 - a yeast of biotechnological interest.</title>
        <authorList>
            <person name="Kunze G."/>
            <person name="Gaillardin C."/>
            <person name="Czernicka M."/>
            <person name="Durrens P."/>
            <person name="Martin T."/>
            <person name="Boer E."/>
            <person name="Gabaldon T."/>
            <person name="Cruz J."/>
            <person name="Talla E."/>
            <person name="Marck C."/>
            <person name="Goffeau A."/>
            <person name="Barbe V."/>
            <person name="Baret P."/>
            <person name="Baronian K."/>
            <person name="Beier S."/>
            <person name="Bleykasten C."/>
            <person name="Bode R."/>
            <person name="Casaregola S."/>
            <person name="Despons L."/>
            <person name="Fairhead C."/>
            <person name="Giersberg M."/>
            <person name="Gierski P."/>
            <person name="Hahnel U."/>
            <person name="Hartmann A."/>
            <person name="Jankowska D."/>
            <person name="Jubin C."/>
            <person name="Jung P."/>
            <person name="Lafontaine I."/>
            <person name="Leh-Louis V."/>
            <person name="Lemaire M."/>
            <person name="Marcet-Houben M."/>
            <person name="Mascher M."/>
            <person name="Morel G."/>
            <person name="Richard G.-F."/>
            <person name="Riechen J."/>
            <person name="Sacerdot C."/>
            <person name="Sarkar A."/>
            <person name="Savel G."/>
            <person name="Schacherer J."/>
            <person name="Sherman D."/>
            <person name="Straub M.-L."/>
            <person name="Stein N."/>
            <person name="Thierry A."/>
            <person name="Trautwein-Schult A."/>
            <person name="Westhof E."/>
            <person name="Worch S."/>
            <person name="Dujon B."/>
            <person name="Souciet J.-L."/>
            <person name="Wincker P."/>
            <person name="Scholz U."/>
            <person name="Neuveglise N."/>
        </authorList>
    </citation>
    <scope>NUCLEOTIDE SEQUENCE</scope>
    <source>
        <strain evidence="20">LS3</strain>
    </source>
</reference>
<dbReference type="Pfam" id="PF00004">
    <property type="entry name" value="AAA"/>
    <property type="match status" value="1"/>
</dbReference>
<dbReference type="InterPro" id="IPR000642">
    <property type="entry name" value="Peptidase_M41"/>
</dbReference>
<dbReference type="InterPro" id="IPR005936">
    <property type="entry name" value="FtsH"/>
</dbReference>
<keyword evidence="11" id="KW-0067">ATP-binding</keyword>
<dbReference type="InterPro" id="IPR003960">
    <property type="entry name" value="ATPase_AAA_CS"/>
</dbReference>
<evidence type="ECO:0000256" key="14">
    <source>
        <dbReference type="ARBA" id="ARBA00023128"/>
    </source>
</evidence>
<dbReference type="SUPFAM" id="SSF140990">
    <property type="entry name" value="FtsH protease domain-like"/>
    <property type="match status" value="1"/>
</dbReference>
<evidence type="ECO:0000256" key="18">
    <source>
        <dbReference type="SAM" id="MobiDB-lite"/>
    </source>
</evidence>
<evidence type="ECO:0000256" key="15">
    <source>
        <dbReference type="ARBA" id="ARBA00023136"/>
    </source>
</evidence>
<dbReference type="Gene3D" id="1.20.58.760">
    <property type="entry name" value="Peptidase M41"/>
    <property type="match status" value="1"/>
</dbReference>
<dbReference type="SMART" id="SM00382">
    <property type="entry name" value="AAA"/>
    <property type="match status" value="1"/>
</dbReference>
<comment type="subcellular location">
    <subcellularLocation>
        <location evidence="2">Mitochondrion membrane</location>
        <topology evidence="2">Multi-pass membrane protein</topology>
    </subcellularLocation>
</comment>
<feature type="region of interest" description="Disordered" evidence="18">
    <location>
        <begin position="37"/>
        <end position="137"/>
    </location>
</feature>
<dbReference type="PROSITE" id="PS00674">
    <property type="entry name" value="AAA"/>
    <property type="match status" value="1"/>
</dbReference>
<gene>
    <name evidence="20" type="ORF">GNLVRS02_ARAD1C17974g</name>
</gene>
<evidence type="ECO:0000256" key="2">
    <source>
        <dbReference type="ARBA" id="ARBA00004225"/>
    </source>
</evidence>
<evidence type="ECO:0000256" key="13">
    <source>
        <dbReference type="ARBA" id="ARBA00023049"/>
    </source>
</evidence>
<dbReference type="Pfam" id="PF17862">
    <property type="entry name" value="AAA_lid_3"/>
    <property type="match status" value="1"/>
</dbReference>
<dbReference type="PhylomeDB" id="A0A060T0T5"/>
<comment type="catalytic activity">
    <reaction evidence="16">
        <text>ATP + H2O = ADP + phosphate + H(+)</text>
        <dbReference type="Rhea" id="RHEA:13065"/>
        <dbReference type="ChEBI" id="CHEBI:15377"/>
        <dbReference type="ChEBI" id="CHEBI:15378"/>
        <dbReference type="ChEBI" id="CHEBI:30616"/>
        <dbReference type="ChEBI" id="CHEBI:43474"/>
        <dbReference type="ChEBI" id="CHEBI:456216"/>
    </reaction>
    <physiologicalReaction direction="left-to-right" evidence="16">
        <dbReference type="Rhea" id="RHEA:13066"/>
    </physiologicalReaction>
</comment>
<reference evidence="20" key="1">
    <citation type="submission" date="2014-02" db="EMBL/GenBank/DDBJ databases">
        <authorList>
            <person name="Genoscope - CEA"/>
        </authorList>
    </citation>
    <scope>NUCLEOTIDE SEQUENCE</scope>
    <source>
        <strain evidence="20">LS3</strain>
    </source>
</reference>
<dbReference type="GO" id="GO:0030163">
    <property type="term" value="P:protein catabolic process"/>
    <property type="evidence" value="ECO:0007669"/>
    <property type="project" value="UniProtKB-ARBA"/>
</dbReference>
<dbReference type="GO" id="GO:0004176">
    <property type="term" value="F:ATP-dependent peptidase activity"/>
    <property type="evidence" value="ECO:0007669"/>
    <property type="project" value="InterPro"/>
</dbReference>
<dbReference type="InterPro" id="IPR041569">
    <property type="entry name" value="AAA_lid_3"/>
</dbReference>
<dbReference type="Pfam" id="PF01434">
    <property type="entry name" value="Peptidase_M41"/>
    <property type="match status" value="1"/>
</dbReference>
<evidence type="ECO:0000259" key="19">
    <source>
        <dbReference type="SMART" id="SM00382"/>
    </source>
</evidence>
<dbReference type="FunFam" id="1.10.8.60:FF:000019">
    <property type="entry name" value="AFG3-like AAA ATPase 2"/>
    <property type="match status" value="1"/>
</dbReference>
<dbReference type="InterPro" id="IPR003959">
    <property type="entry name" value="ATPase_AAA_core"/>
</dbReference>
<comment type="similarity">
    <text evidence="4">In the N-terminal section; belongs to the AAA ATPase family.</text>
</comment>
<sequence length="775" mass="86288">MLRLATSVRPGPMRALPLRAGSVSSALMTRMVAARMYATSRGRRNPRRASGSGGSKKSDYLAELRQYQREARQRRERSEVDQARERQQEREQAEKEESGARPPNEETESSEESKRSEQWGEEGKNKQDKDGNKQGKDKPKVKFIEVQISMRELLLITTGVILLFYLTSNSGSEMFYREITWQEFKRDYLDRGLAKKLTVVNGRRVRVDTSSGDNVAFTIGSVDSFERHMEEAQSALGVALRDRVPIAYETEGKYARVLMGYVPSLVTFFAILWIIRRAVPGGSGGPGGMFNIGKSQAKRFNKMTDVKVKFDEVAGMDEAKQEIMEFVSFLKDPERYKKLGARIPRGAILSGSPGTGKTLLAKATAGESGVPFFSMSASEFIEMFAGVGASRVRSLFKEARENAPSIIFLDEIDAIGKARGKNPMGGGGMDEREGTLNQLLVEMDGFDTSDHVVVLAGTNRPDVLDPALLRPGRFDRRINIDRPDLEGRKAIYKVHLKKIVLDPSIEELPGRLAAMTPGFAGADIANVCNEAALVAARKDAEFVTIKHFEQAIDRVIAGLERKTRVLTPEKKKIVAYHEAGHAICGWFLEHADPLMKVTIIPHGAAALGYAQYIPPDHYLFSESQFMDRITMALGGRVSEEIHFDSVTLGASDDFKKVTQMARSMVTQYGMSDKVGQVHFDRDPQMPQEPFSQQTGKIIDHEIQRIVNEAHEKCTKLLTEKKELVGLVAEELLSKETIVRDDLIRILGPRPFASKNPTFEQYLDGADANKAQEASN</sequence>
<dbReference type="GO" id="GO:0097002">
    <property type="term" value="C:mitochondrial inner boundary membrane"/>
    <property type="evidence" value="ECO:0007669"/>
    <property type="project" value="UniProtKB-ARBA"/>
</dbReference>
<dbReference type="InterPro" id="IPR027417">
    <property type="entry name" value="P-loop_NTPase"/>
</dbReference>
<evidence type="ECO:0000256" key="6">
    <source>
        <dbReference type="ARBA" id="ARBA00022692"/>
    </source>
</evidence>
<dbReference type="PANTHER" id="PTHR43655">
    <property type="entry name" value="ATP-DEPENDENT PROTEASE"/>
    <property type="match status" value="1"/>
</dbReference>
<comment type="cofactor">
    <cofactor evidence="1">
        <name>Zn(2+)</name>
        <dbReference type="ChEBI" id="CHEBI:29105"/>
    </cofactor>
</comment>
<dbReference type="Gene3D" id="3.40.1690.20">
    <property type="match status" value="1"/>
</dbReference>
<keyword evidence="13" id="KW-0482">Metalloprotease</keyword>
<dbReference type="GO" id="GO:0140567">
    <property type="term" value="F:membrane protein dislocase activity"/>
    <property type="evidence" value="ECO:0007669"/>
    <property type="project" value="UniProtKB-ARBA"/>
</dbReference>
<dbReference type="HAMAP" id="MF_01458">
    <property type="entry name" value="FtsH"/>
    <property type="match status" value="1"/>
</dbReference>
<dbReference type="AlphaFoldDB" id="A0A060T0T5"/>
<dbReference type="GO" id="GO:0016887">
    <property type="term" value="F:ATP hydrolysis activity"/>
    <property type="evidence" value="ECO:0007669"/>
    <property type="project" value="InterPro"/>
</dbReference>
<evidence type="ECO:0000256" key="3">
    <source>
        <dbReference type="ARBA" id="ARBA00010044"/>
    </source>
</evidence>
<keyword evidence="6" id="KW-0812">Transmembrane</keyword>
<evidence type="ECO:0000256" key="16">
    <source>
        <dbReference type="ARBA" id="ARBA00048778"/>
    </source>
</evidence>
<feature type="region of interest" description="Disordered" evidence="18">
    <location>
        <begin position="756"/>
        <end position="775"/>
    </location>
</feature>
<evidence type="ECO:0000256" key="1">
    <source>
        <dbReference type="ARBA" id="ARBA00001947"/>
    </source>
</evidence>
<dbReference type="NCBIfam" id="TIGR01241">
    <property type="entry name" value="FtsH_fam"/>
    <property type="match status" value="1"/>
</dbReference>
<evidence type="ECO:0000256" key="8">
    <source>
        <dbReference type="ARBA" id="ARBA00022741"/>
    </source>
</evidence>
<dbReference type="InterPro" id="IPR050928">
    <property type="entry name" value="ATP-dep_Zn_Metalloprotease"/>
</dbReference>
<evidence type="ECO:0000256" key="4">
    <source>
        <dbReference type="ARBA" id="ARBA00010550"/>
    </source>
</evidence>
<keyword evidence="12" id="KW-1133">Transmembrane helix</keyword>
<evidence type="ECO:0000256" key="11">
    <source>
        <dbReference type="ARBA" id="ARBA00022840"/>
    </source>
</evidence>
<keyword evidence="15" id="KW-0472">Membrane</keyword>
<evidence type="ECO:0000313" key="20">
    <source>
        <dbReference type="EMBL" id="CDP34675.1"/>
    </source>
</evidence>
<dbReference type="FunFam" id="1.20.58.760:FF:000003">
    <property type="entry name" value="AFG3-like AAA ATPase 2"/>
    <property type="match status" value="1"/>
</dbReference>
<keyword evidence="7" id="KW-0479">Metal-binding</keyword>
<keyword evidence="14" id="KW-0496">Mitochondrion</keyword>
<feature type="compositionally biased region" description="Basic and acidic residues" evidence="18">
    <location>
        <begin position="111"/>
        <end position="137"/>
    </location>
</feature>
<dbReference type="GO" id="GO:0034982">
    <property type="term" value="P:mitochondrial protein processing"/>
    <property type="evidence" value="ECO:0007669"/>
    <property type="project" value="TreeGrafter"/>
</dbReference>
<dbReference type="SUPFAM" id="SSF52540">
    <property type="entry name" value="P-loop containing nucleoside triphosphate hydrolases"/>
    <property type="match status" value="1"/>
</dbReference>
<evidence type="ECO:0000256" key="12">
    <source>
        <dbReference type="ARBA" id="ARBA00022989"/>
    </source>
</evidence>
<dbReference type="Gene3D" id="1.10.8.60">
    <property type="match status" value="1"/>
</dbReference>
<keyword evidence="8" id="KW-0547">Nucleotide-binding</keyword>
<evidence type="ECO:0000256" key="9">
    <source>
        <dbReference type="ARBA" id="ARBA00022801"/>
    </source>
</evidence>
<comment type="similarity">
    <text evidence="3">In the C-terminal section; belongs to the peptidase M41 family.</text>
</comment>
<accession>A0A060T0T5</accession>
<dbReference type="GO" id="GO:0005524">
    <property type="term" value="F:ATP binding"/>
    <property type="evidence" value="ECO:0007669"/>
    <property type="project" value="UniProtKB-KW"/>
</dbReference>
<dbReference type="GO" id="GO:0065003">
    <property type="term" value="P:protein-containing complex assembly"/>
    <property type="evidence" value="ECO:0007669"/>
    <property type="project" value="UniProtKB-ARBA"/>
</dbReference>
<dbReference type="GO" id="GO:0006465">
    <property type="term" value="P:signal peptide processing"/>
    <property type="evidence" value="ECO:0007669"/>
    <property type="project" value="UniProtKB-ARBA"/>
</dbReference>
<dbReference type="InterPro" id="IPR003593">
    <property type="entry name" value="AAA+_ATPase"/>
</dbReference>
<keyword evidence="9" id="KW-0378">Hydrolase</keyword>
<name>A0A060T0T5_BLAAD</name>
<feature type="domain" description="AAA+ ATPase" evidence="19">
    <location>
        <begin position="343"/>
        <end position="484"/>
    </location>
</feature>
<dbReference type="GO" id="GO:0004222">
    <property type="term" value="F:metalloendopeptidase activity"/>
    <property type="evidence" value="ECO:0007669"/>
    <property type="project" value="InterPro"/>
</dbReference>
<dbReference type="Gene3D" id="3.40.50.300">
    <property type="entry name" value="P-loop containing nucleotide triphosphate hydrolases"/>
    <property type="match status" value="1"/>
</dbReference>
<protein>
    <submittedName>
        <fullName evidence="20">ARAD1C17974p</fullName>
    </submittedName>
</protein>
<keyword evidence="10" id="KW-0862">Zinc</keyword>
<evidence type="ECO:0000256" key="5">
    <source>
        <dbReference type="ARBA" id="ARBA00022670"/>
    </source>
</evidence>
<dbReference type="EMBL" id="HG937693">
    <property type="protein sequence ID" value="CDP34675.1"/>
    <property type="molecule type" value="Genomic_DNA"/>
</dbReference>
<dbReference type="GO" id="GO:0046872">
    <property type="term" value="F:metal ion binding"/>
    <property type="evidence" value="ECO:0007669"/>
    <property type="project" value="UniProtKB-KW"/>
</dbReference>
<dbReference type="CDD" id="cd19501">
    <property type="entry name" value="RecA-like_FtsH"/>
    <property type="match status" value="1"/>
</dbReference>
<organism evidence="20">
    <name type="scientific">Blastobotrys adeninivorans</name>
    <name type="common">Yeast</name>
    <name type="synonym">Arxula adeninivorans</name>
    <dbReference type="NCBI Taxonomy" id="409370"/>
    <lineage>
        <taxon>Eukaryota</taxon>
        <taxon>Fungi</taxon>
        <taxon>Dikarya</taxon>
        <taxon>Ascomycota</taxon>
        <taxon>Saccharomycotina</taxon>
        <taxon>Dipodascomycetes</taxon>
        <taxon>Dipodascales</taxon>
        <taxon>Trichomonascaceae</taxon>
        <taxon>Blastobotrys</taxon>
    </lineage>
</organism>
<proteinExistence type="inferred from homology"/>
<evidence type="ECO:0000256" key="10">
    <source>
        <dbReference type="ARBA" id="ARBA00022833"/>
    </source>
</evidence>
<evidence type="ECO:0000256" key="17">
    <source>
        <dbReference type="ARBA" id="ARBA00065348"/>
    </source>
</evidence>
<feature type="compositionally biased region" description="Basic and acidic residues" evidence="18">
    <location>
        <begin position="56"/>
        <end position="99"/>
    </location>
</feature>
<dbReference type="FunFam" id="3.40.50.300:FF:000001">
    <property type="entry name" value="ATP-dependent zinc metalloprotease FtsH"/>
    <property type="match status" value="1"/>
</dbReference>
<keyword evidence="5" id="KW-0645">Protease</keyword>
<comment type="subunit">
    <text evidence="17">Component of the 850 kDa m-AAA protease complex, a heterohexamer composed of YTA12/RCA1 and YTA10/AFG3. Associates with the prohibitin complex, composed of PHB1 and PHB2, inhibiting the activity of the m-AAA protease complex.</text>
</comment>